<keyword evidence="4" id="KW-1133">Transmembrane helix</keyword>
<dbReference type="InterPro" id="IPR029044">
    <property type="entry name" value="Nucleotide-diphossugar_trans"/>
</dbReference>
<dbReference type="PANTHER" id="PTHR43179">
    <property type="entry name" value="RHAMNOSYLTRANSFERASE WBBL"/>
    <property type="match status" value="1"/>
</dbReference>
<evidence type="ECO:0000256" key="1">
    <source>
        <dbReference type="ARBA" id="ARBA00006739"/>
    </source>
</evidence>
<reference evidence="6" key="1">
    <citation type="submission" date="2018-05" db="EMBL/GenBank/DDBJ databases">
        <authorList>
            <person name="Lanie J.A."/>
            <person name="Ng W.-L."/>
            <person name="Kazmierczak K.M."/>
            <person name="Andrzejewski T.M."/>
            <person name="Davidsen T.M."/>
            <person name="Wayne K.J."/>
            <person name="Tettelin H."/>
            <person name="Glass J.I."/>
            <person name="Rusch D."/>
            <person name="Podicherti R."/>
            <person name="Tsui H.-C.T."/>
            <person name="Winkler M.E."/>
        </authorList>
    </citation>
    <scope>NUCLEOTIDE SEQUENCE</scope>
</reference>
<protein>
    <recommendedName>
        <fullName evidence="5">Glycosyltransferase 2-like domain-containing protein</fullName>
    </recommendedName>
</protein>
<dbReference type="EMBL" id="UINC01028787">
    <property type="protein sequence ID" value="SVB10395.1"/>
    <property type="molecule type" value="Genomic_DNA"/>
</dbReference>
<dbReference type="SUPFAM" id="SSF53448">
    <property type="entry name" value="Nucleotide-diphospho-sugar transferases"/>
    <property type="match status" value="1"/>
</dbReference>
<dbReference type="AlphaFoldDB" id="A0A382B9D4"/>
<keyword evidence="4" id="KW-0812">Transmembrane</keyword>
<keyword evidence="4" id="KW-0472">Membrane</keyword>
<dbReference type="GO" id="GO:0016757">
    <property type="term" value="F:glycosyltransferase activity"/>
    <property type="evidence" value="ECO:0007669"/>
    <property type="project" value="UniProtKB-KW"/>
</dbReference>
<evidence type="ECO:0000256" key="4">
    <source>
        <dbReference type="SAM" id="Phobius"/>
    </source>
</evidence>
<evidence type="ECO:0000256" key="3">
    <source>
        <dbReference type="ARBA" id="ARBA00022679"/>
    </source>
</evidence>
<dbReference type="InterPro" id="IPR001173">
    <property type="entry name" value="Glyco_trans_2-like"/>
</dbReference>
<feature type="non-terminal residue" evidence="6">
    <location>
        <position position="207"/>
    </location>
</feature>
<keyword evidence="2" id="KW-0328">Glycosyltransferase</keyword>
<feature type="domain" description="Glycosyltransferase 2-like" evidence="5">
    <location>
        <begin position="9"/>
        <end position="72"/>
    </location>
</feature>
<comment type="similarity">
    <text evidence="1">Belongs to the glycosyltransferase 2 family.</text>
</comment>
<sequence>MVLVSGKSTISAKRNMGVKQSSSRYIAFIDSDAYPADSWLEPAQKILAKNSDIATVGGPNISPPEEPDTERYVGLALKSFFVSGSFNFRKFISPARYCDNLPSCNLIVRREEYLNMGGMDEKLYSSEDNDFCYQLRKSGKKIYFSPDVVVYHKNRSIKQFINQRLVYGATVWELLFLSKSILDCCILAPFILVLFIASGPISFFFTP</sequence>
<evidence type="ECO:0000313" key="6">
    <source>
        <dbReference type="EMBL" id="SVB10395.1"/>
    </source>
</evidence>
<evidence type="ECO:0000256" key="2">
    <source>
        <dbReference type="ARBA" id="ARBA00022676"/>
    </source>
</evidence>
<proteinExistence type="inferred from homology"/>
<gene>
    <name evidence="6" type="ORF">METZ01_LOCUS163249</name>
</gene>
<dbReference type="Gene3D" id="3.90.550.10">
    <property type="entry name" value="Spore Coat Polysaccharide Biosynthesis Protein SpsA, Chain A"/>
    <property type="match status" value="1"/>
</dbReference>
<evidence type="ECO:0000259" key="5">
    <source>
        <dbReference type="Pfam" id="PF00535"/>
    </source>
</evidence>
<organism evidence="6">
    <name type="scientific">marine metagenome</name>
    <dbReference type="NCBI Taxonomy" id="408172"/>
    <lineage>
        <taxon>unclassified sequences</taxon>
        <taxon>metagenomes</taxon>
        <taxon>ecological metagenomes</taxon>
    </lineage>
</organism>
<dbReference type="PANTHER" id="PTHR43179:SF12">
    <property type="entry name" value="GALACTOFURANOSYLTRANSFERASE GLFT2"/>
    <property type="match status" value="1"/>
</dbReference>
<feature type="transmembrane region" description="Helical" evidence="4">
    <location>
        <begin position="186"/>
        <end position="205"/>
    </location>
</feature>
<name>A0A382B9D4_9ZZZZ</name>
<keyword evidence="3" id="KW-0808">Transferase</keyword>
<accession>A0A382B9D4</accession>
<dbReference type="Pfam" id="PF00535">
    <property type="entry name" value="Glycos_transf_2"/>
    <property type="match status" value="1"/>
</dbReference>